<dbReference type="PANTHER" id="PTHR46354">
    <property type="entry name" value="DOG1 DOMAIN-CONTAINING PROTEIN"/>
    <property type="match status" value="1"/>
</dbReference>
<dbReference type="GO" id="GO:0006351">
    <property type="term" value="P:DNA-templated transcription"/>
    <property type="evidence" value="ECO:0007669"/>
    <property type="project" value="InterPro"/>
</dbReference>
<sequence>MSNITSSDNSERESFQQFFESWLVQQNRDLQDLIFASTNHKNTNTNHSKTEATPIADGQVSQMANGKVSKQLINQVIEHYEHYYKTKSRCVKQDVLAMLSPTWTTSLEDAFLWIGGWRPSMAFHLLYSKSGLEFEVRFNEIIHGLHSFDLADLSLNQITKLDELQTKTIREEREITEKMAKQQETVADSSMVELSHLMTEMIRDAGTGRNDSNGFEDRVDSTLAPKEDELEKILLRADDLRLRTLKSILNILNPLQAAQFLIAAAELHLRLHDWGKKRDARYDNRGISSLSNGGHATVDQYGECNS</sequence>
<dbReference type="EMBL" id="JARAOO010000009">
    <property type="protein sequence ID" value="KAJ7957071.1"/>
    <property type="molecule type" value="Genomic_DNA"/>
</dbReference>
<comment type="caution">
    <text evidence="2">The sequence shown here is derived from an EMBL/GenBank/DDBJ whole genome shotgun (WGS) entry which is preliminary data.</text>
</comment>
<dbReference type="PROSITE" id="PS51806">
    <property type="entry name" value="DOG1"/>
    <property type="match status" value="1"/>
</dbReference>
<dbReference type="GO" id="GO:0043565">
    <property type="term" value="F:sequence-specific DNA binding"/>
    <property type="evidence" value="ECO:0007669"/>
    <property type="project" value="InterPro"/>
</dbReference>
<proteinExistence type="predicted"/>
<accession>A0AAD7PIP5</accession>
<protein>
    <submittedName>
        <fullName evidence="2">Transcription factor TGA5</fullName>
    </submittedName>
</protein>
<evidence type="ECO:0000259" key="1">
    <source>
        <dbReference type="PROSITE" id="PS51806"/>
    </source>
</evidence>
<dbReference type="AlphaFoldDB" id="A0AAD7PIP5"/>
<dbReference type="Proteomes" id="UP001163823">
    <property type="component" value="Chromosome 9"/>
</dbReference>
<organism evidence="2 3">
    <name type="scientific">Quillaja saponaria</name>
    <name type="common">Soap bark tree</name>
    <dbReference type="NCBI Taxonomy" id="32244"/>
    <lineage>
        <taxon>Eukaryota</taxon>
        <taxon>Viridiplantae</taxon>
        <taxon>Streptophyta</taxon>
        <taxon>Embryophyta</taxon>
        <taxon>Tracheophyta</taxon>
        <taxon>Spermatophyta</taxon>
        <taxon>Magnoliopsida</taxon>
        <taxon>eudicotyledons</taxon>
        <taxon>Gunneridae</taxon>
        <taxon>Pentapetalae</taxon>
        <taxon>rosids</taxon>
        <taxon>fabids</taxon>
        <taxon>Fabales</taxon>
        <taxon>Quillajaceae</taxon>
        <taxon>Quillaja</taxon>
    </lineage>
</organism>
<dbReference type="Pfam" id="PF14144">
    <property type="entry name" value="DOG1"/>
    <property type="match status" value="1"/>
</dbReference>
<dbReference type="KEGG" id="qsa:O6P43_023414"/>
<evidence type="ECO:0000313" key="2">
    <source>
        <dbReference type="EMBL" id="KAJ7957071.1"/>
    </source>
</evidence>
<feature type="domain" description="DOG1" evidence="1">
    <location>
        <begin position="12"/>
        <end position="281"/>
    </location>
</feature>
<evidence type="ECO:0000313" key="3">
    <source>
        <dbReference type="Proteomes" id="UP001163823"/>
    </source>
</evidence>
<name>A0AAD7PIP5_QUISA</name>
<dbReference type="InterPro" id="IPR025422">
    <property type="entry name" value="TGA_domain"/>
</dbReference>
<reference evidence="2" key="1">
    <citation type="journal article" date="2023" name="Science">
        <title>Elucidation of the pathway for biosynthesis of saponin adjuvants from the soapbark tree.</title>
        <authorList>
            <person name="Reed J."/>
            <person name="Orme A."/>
            <person name="El-Demerdash A."/>
            <person name="Owen C."/>
            <person name="Martin L.B.B."/>
            <person name="Misra R.C."/>
            <person name="Kikuchi S."/>
            <person name="Rejzek M."/>
            <person name="Martin A.C."/>
            <person name="Harkess A."/>
            <person name="Leebens-Mack J."/>
            <person name="Louveau T."/>
            <person name="Stephenson M.J."/>
            <person name="Osbourn A."/>
        </authorList>
    </citation>
    <scope>NUCLEOTIDE SEQUENCE</scope>
    <source>
        <strain evidence="2">S10</strain>
    </source>
</reference>
<dbReference type="PANTHER" id="PTHR46354:SF4">
    <property type="entry name" value="PROTEIN DOG1-LIKE 3"/>
    <property type="match status" value="1"/>
</dbReference>
<dbReference type="InterPro" id="IPR051886">
    <property type="entry name" value="Seed_Dev/Stress_Resp_Reg"/>
</dbReference>
<gene>
    <name evidence="2" type="ORF">O6P43_023414</name>
</gene>
<keyword evidence="3" id="KW-1185">Reference proteome</keyword>